<dbReference type="PROSITE" id="PS50245">
    <property type="entry name" value="CAP_GLY_2"/>
    <property type="match status" value="1"/>
</dbReference>
<sequence>MSRGGRRYRAAPVSGGSLSRWEPGRLPRARALLCGLCGLLAVAGLLGVYLSSDTPGDLRVGSADWTTDRLAHKPRKLTAGQLRSLTARVDRRRQWDALLRPILTERRPGTAGSQAVRQHISSVLGSLSAGWTVEVDSFTAPTPLGQLTFSNVLAVLDPAAPRRLLLACHYDSKLLPADSRGRVFVGASDSAVPCAMLLELASALDAQLRALRQQRPALTLQLVFFDGEEAFQEWTPTDSLYGSRHLAERMAGTAHPPGSAGTSQLDAIDLFVLLDLIGAPDPLFVNHFDNTARWFDRLIAAEKRLHKLGLLASHPSEQSYFRKDVYLGPVEDDHVPFLRRGVPVLHMVATPFPSFWHTLEDSEEQMHPPTVDNLTKILAVFLAEYLGLLHQWVAAECCPGQDAWLLGAGGCPRPRLQAYDAELHTRPLTATEQSTAAVCKATPPQGPPASGAEHEAPRVETRTTVQERRLALLASGLSGESGRGRCVSHQGALYVCGAASGLKAARASEWAVPGWERTVCPSALGPEMEGVTVVSSPTVSVRLTSSLSSFEVNRRFNRGITIAEFKTKLEMIVGSPASRMELQLFSTTDKFLQNLDDNEALLGSYPVDDDCRIHVIDRSGAQSGEFTDLSRVEKFEISDEAYEKRSDSVRSFLKKKKVGRFNEEDAVRQKAEQEQKENEEKALTEAIVVGARCEVRVLGQPPKRGTVMYVGLTDFKPGHWVGVKYDEPLGKHDGSVNGKQYFECQVKYGAFVKPQVVVVGDFPEEDYGLDDEM</sequence>
<feature type="domain" description="CAP-Gly" evidence="20">
    <location>
        <begin position="711"/>
        <end position="753"/>
    </location>
</feature>
<keyword evidence="19" id="KW-1133">Transmembrane helix</keyword>
<evidence type="ECO:0000313" key="21">
    <source>
        <dbReference type="EMBL" id="MBN3319131.1"/>
    </source>
</evidence>
<evidence type="ECO:0000256" key="14">
    <source>
        <dbReference type="ARBA" id="ARBA00023315"/>
    </source>
</evidence>
<dbReference type="InterPro" id="IPR036859">
    <property type="entry name" value="CAP-Gly_dom_sf"/>
</dbReference>
<evidence type="ECO:0000256" key="11">
    <source>
        <dbReference type="ARBA" id="ARBA00022833"/>
    </source>
</evidence>
<accession>A0A8J7NUF4</accession>
<dbReference type="Gene3D" id="3.40.630.10">
    <property type="entry name" value="Zn peptidases"/>
    <property type="match status" value="1"/>
</dbReference>
<keyword evidence="14" id="KW-0012">Acyltransferase</keyword>
<dbReference type="SUPFAM" id="SSF53187">
    <property type="entry name" value="Zn-dependent exopeptidases"/>
    <property type="match status" value="1"/>
</dbReference>
<organism evidence="21 22">
    <name type="scientific">Atractosteus spatula</name>
    <name type="common">Alligator gar</name>
    <name type="synonym">Lepisosteus spatula</name>
    <dbReference type="NCBI Taxonomy" id="7917"/>
    <lineage>
        <taxon>Eukaryota</taxon>
        <taxon>Metazoa</taxon>
        <taxon>Chordata</taxon>
        <taxon>Craniata</taxon>
        <taxon>Vertebrata</taxon>
        <taxon>Euteleostomi</taxon>
        <taxon>Actinopterygii</taxon>
        <taxon>Neopterygii</taxon>
        <taxon>Holostei</taxon>
        <taxon>Semionotiformes</taxon>
        <taxon>Lepisosteidae</taxon>
        <taxon>Atractosteus</taxon>
    </lineage>
</organism>
<gene>
    <name evidence="21" type="primary">Qpct_0</name>
    <name evidence="21" type="ORF">GTO95_0009024</name>
</gene>
<evidence type="ECO:0000256" key="10">
    <source>
        <dbReference type="ARBA" id="ARBA00022723"/>
    </source>
</evidence>
<dbReference type="CDD" id="cd03880">
    <property type="entry name" value="M28_QC_like"/>
    <property type="match status" value="1"/>
</dbReference>
<dbReference type="InterPro" id="IPR045172">
    <property type="entry name" value="TBCB_Ubl"/>
</dbReference>
<keyword evidence="7" id="KW-0963">Cytoplasm</keyword>
<evidence type="ECO:0000256" key="15">
    <source>
        <dbReference type="ARBA" id="ARBA00025779"/>
    </source>
</evidence>
<dbReference type="EC" id="2.3.2.5" evidence="5"/>
<keyword evidence="10" id="KW-0479">Metal-binding</keyword>
<evidence type="ECO:0000256" key="9">
    <source>
        <dbReference type="ARBA" id="ARBA00022679"/>
    </source>
</evidence>
<feature type="non-terminal residue" evidence="21">
    <location>
        <position position="773"/>
    </location>
</feature>
<dbReference type="PANTHER" id="PTHR12283:SF3">
    <property type="entry name" value="GLUTAMINYL-PEPTIDE CYCLOTRANSFERASE-LIKE PROTEIN"/>
    <property type="match status" value="1"/>
</dbReference>
<dbReference type="InterPro" id="IPR000938">
    <property type="entry name" value="CAP-Gly_domain"/>
</dbReference>
<dbReference type="GO" id="GO:0043014">
    <property type="term" value="F:alpha-tubulin binding"/>
    <property type="evidence" value="ECO:0007669"/>
    <property type="project" value="InterPro"/>
</dbReference>
<evidence type="ECO:0000256" key="3">
    <source>
        <dbReference type="ARBA" id="ARBA00004613"/>
    </source>
</evidence>
<comment type="catalytic activity">
    <reaction evidence="1">
        <text>N-terminal L-glutaminyl-[peptide] = N-terminal 5-oxo-L-prolyl-[peptide] + NH4(+)</text>
        <dbReference type="Rhea" id="RHEA:23652"/>
        <dbReference type="Rhea" id="RHEA-COMP:11736"/>
        <dbReference type="Rhea" id="RHEA-COMP:11846"/>
        <dbReference type="ChEBI" id="CHEBI:28938"/>
        <dbReference type="ChEBI" id="CHEBI:64722"/>
        <dbReference type="ChEBI" id="CHEBI:87215"/>
        <dbReference type="EC" id="2.3.2.5"/>
    </reaction>
</comment>
<comment type="subcellular location">
    <subcellularLocation>
        <location evidence="2">Cytoplasm</location>
    </subcellularLocation>
    <subcellularLocation>
        <location evidence="3">Secreted</location>
    </subcellularLocation>
</comment>
<keyword evidence="8" id="KW-0964">Secreted</keyword>
<dbReference type="FunFam" id="3.40.630.10:FF:000029">
    <property type="entry name" value="Glutaminyl-peptide cyclotransferase"/>
    <property type="match status" value="1"/>
</dbReference>
<evidence type="ECO:0000256" key="5">
    <source>
        <dbReference type="ARBA" id="ARBA00012012"/>
    </source>
</evidence>
<dbReference type="FunFam" id="2.30.30.190:FF:000013">
    <property type="entry name" value="Tubulin-folding cofactor B"/>
    <property type="match status" value="1"/>
</dbReference>
<evidence type="ECO:0000256" key="6">
    <source>
        <dbReference type="ARBA" id="ARBA00016861"/>
    </source>
</evidence>
<evidence type="ECO:0000313" key="22">
    <source>
        <dbReference type="Proteomes" id="UP000736164"/>
    </source>
</evidence>
<dbReference type="PROSITE" id="PS00845">
    <property type="entry name" value="CAP_GLY_1"/>
    <property type="match status" value="1"/>
</dbReference>
<evidence type="ECO:0000259" key="20">
    <source>
        <dbReference type="PROSITE" id="PS50245"/>
    </source>
</evidence>
<dbReference type="CDD" id="cd01789">
    <property type="entry name" value="Ubl_TBCB"/>
    <property type="match status" value="1"/>
</dbReference>
<evidence type="ECO:0000256" key="17">
    <source>
        <dbReference type="ARBA" id="ARBA00042699"/>
    </source>
</evidence>
<reference evidence="21" key="1">
    <citation type="journal article" date="2021" name="Cell">
        <title>Tracing the genetic footprints of vertebrate landing in non-teleost ray-finned fishes.</title>
        <authorList>
            <person name="Bi X."/>
            <person name="Wang K."/>
            <person name="Yang L."/>
            <person name="Pan H."/>
            <person name="Jiang H."/>
            <person name="Wei Q."/>
            <person name="Fang M."/>
            <person name="Yu H."/>
            <person name="Zhu C."/>
            <person name="Cai Y."/>
            <person name="He Y."/>
            <person name="Gan X."/>
            <person name="Zeng H."/>
            <person name="Yu D."/>
            <person name="Zhu Y."/>
            <person name="Jiang H."/>
            <person name="Qiu Q."/>
            <person name="Yang H."/>
            <person name="Zhang Y.E."/>
            <person name="Wang W."/>
            <person name="Zhu M."/>
            <person name="He S."/>
            <person name="Zhang G."/>
        </authorList>
    </citation>
    <scope>NUCLEOTIDE SEQUENCE</scope>
    <source>
        <strain evidence="21">Allg_001</strain>
    </source>
</reference>
<dbReference type="GO" id="GO:0008270">
    <property type="term" value="F:zinc ion binding"/>
    <property type="evidence" value="ECO:0007669"/>
    <property type="project" value="TreeGrafter"/>
</dbReference>
<evidence type="ECO:0000256" key="19">
    <source>
        <dbReference type="SAM" id="Phobius"/>
    </source>
</evidence>
<dbReference type="InterPro" id="IPR040234">
    <property type="entry name" value="QC/QCL"/>
</dbReference>
<protein>
    <recommendedName>
        <fullName evidence="6">Glutaminyl-peptide cyclotransferase</fullName>
        <ecNumber evidence="5">2.3.2.5</ecNumber>
    </recommendedName>
    <alternativeName>
        <fullName evidence="16">Glutaminyl cyclase</fullName>
    </alternativeName>
    <alternativeName>
        <fullName evidence="17">Glutaminyl-tRNA cyclotransferase</fullName>
    </alternativeName>
</protein>
<evidence type="ECO:0000256" key="2">
    <source>
        <dbReference type="ARBA" id="ARBA00004496"/>
    </source>
</evidence>
<evidence type="ECO:0000256" key="12">
    <source>
        <dbReference type="ARBA" id="ARBA00023157"/>
    </source>
</evidence>
<keyword evidence="12" id="KW-1015">Disulfide bond</keyword>
<keyword evidence="22" id="KW-1185">Reference proteome</keyword>
<dbReference type="PANTHER" id="PTHR12283">
    <property type="entry name" value="GLUTAMINYL-PEPTIDE CYCLOTRANSFERASE"/>
    <property type="match status" value="1"/>
</dbReference>
<dbReference type="GO" id="GO:0005576">
    <property type="term" value="C:extracellular region"/>
    <property type="evidence" value="ECO:0007669"/>
    <property type="project" value="UniProtKB-SubCell"/>
</dbReference>
<dbReference type="InterPro" id="IPR037457">
    <property type="entry name" value="M28_QC"/>
</dbReference>
<evidence type="ECO:0000256" key="18">
    <source>
        <dbReference type="SAM" id="MobiDB-lite"/>
    </source>
</evidence>
<dbReference type="Pfam" id="PF04389">
    <property type="entry name" value="Peptidase_M28"/>
    <property type="match status" value="1"/>
</dbReference>
<dbReference type="Gene3D" id="3.10.20.90">
    <property type="entry name" value="Phosphatidylinositol 3-kinase Catalytic Subunit, Chain A, domain 1"/>
    <property type="match status" value="1"/>
</dbReference>
<dbReference type="InterPro" id="IPR000626">
    <property type="entry name" value="Ubiquitin-like_dom"/>
</dbReference>
<dbReference type="AlphaFoldDB" id="A0A8J7NUF4"/>
<feature type="non-terminal residue" evidence="21">
    <location>
        <position position="1"/>
    </location>
</feature>
<evidence type="ECO:0000256" key="4">
    <source>
        <dbReference type="ARBA" id="ARBA00006014"/>
    </source>
</evidence>
<evidence type="ECO:0000256" key="1">
    <source>
        <dbReference type="ARBA" id="ARBA00000001"/>
    </source>
</evidence>
<dbReference type="Gene3D" id="2.30.30.190">
    <property type="entry name" value="CAP Gly-rich-like domain"/>
    <property type="match status" value="1"/>
</dbReference>
<dbReference type="InterPro" id="IPR029071">
    <property type="entry name" value="Ubiquitin-like_domsf"/>
</dbReference>
<evidence type="ECO:0000256" key="8">
    <source>
        <dbReference type="ARBA" id="ARBA00022525"/>
    </source>
</evidence>
<evidence type="ECO:0000256" key="13">
    <source>
        <dbReference type="ARBA" id="ARBA00023186"/>
    </source>
</evidence>
<dbReference type="GO" id="GO:0007023">
    <property type="term" value="P:post-chaperonin tubulin folding pathway"/>
    <property type="evidence" value="ECO:0007669"/>
    <property type="project" value="InterPro"/>
</dbReference>
<feature type="compositionally biased region" description="Basic and acidic residues" evidence="18">
    <location>
        <begin position="452"/>
        <end position="463"/>
    </location>
</feature>
<dbReference type="Pfam" id="PF14560">
    <property type="entry name" value="Ubiquitin_2"/>
    <property type="match status" value="1"/>
</dbReference>
<dbReference type="EMBL" id="JAAWVO010043183">
    <property type="protein sequence ID" value="MBN3319131.1"/>
    <property type="molecule type" value="Genomic_DNA"/>
</dbReference>
<dbReference type="GO" id="GO:0005829">
    <property type="term" value="C:cytosol"/>
    <property type="evidence" value="ECO:0007669"/>
    <property type="project" value="UniProtKB-ARBA"/>
</dbReference>
<feature type="region of interest" description="Disordered" evidence="18">
    <location>
        <begin position="439"/>
        <end position="463"/>
    </location>
</feature>
<keyword evidence="13" id="KW-0143">Chaperone</keyword>
<evidence type="ECO:0000256" key="7">
    <source>
        <dbReference type="ARBA" id="ARBA00022490"/>
    </source>
</evidence>
<evidence type="ECO:0000256" key="16">
    <source>
        <dbReference type="ARBA" id="ARBA00033159"/>
    </source>
</evidence>
<comment type="similarity">
    <text evidence="4">Belongs to the glutaminyl-peptide cyclotransferase family.</text>
</comment>
<comment type="caution">
    <text evidence="21">The sequence shown here is derived from an EMBL/GenBank/DDBJ whole genome shotgun (WGS) entry which is preliminary data.</text>
</comment>
<keyword evidence="19" id="KW-0812">Transmembrane</keyword>
<dbReference type="Proteomes" id="UP000736164">
    <property type="component" value="Unassembled WGS sequence"/>
</dbReference>
<dbReference type="GO" id="GO:0016603">
    <property type="term" value="F:glutaminyl-peptide cyclotransferase activity"/>
    <property type="evidence" value="ECO:0007669"/>
    <property type="project" value="UniProtKB-EC"/>
</dbReference>
<comment type="similarity">
    <text evidence="15">Belongs to the TBCB family.</text>
</comment>
<feature type="transmembrane region" description="Helical" evidence="19">
    <location>
        <begin position="29"/>
        <end position="50"/>
    </location>
</feature>
<dbReference type="InterPro" id="IPR007484">
    <property type="entry name" value="Peptidase_M28"/>
</dbReference>
<dbReference type="SUPFAM" id="SSF74924">
    <property type="entry name" value="Cap-Gly domain"/>
    <property type="match status" value="1"/>
</dbReference>
<dbReference type="GO" id="GO:0007021">
    <property type="term" value="P:tubulin complex assembly"/>
    <property type="evidence" value="ECO:0007669"/>
    <property type="project" value="InterPro"/>
</dbReference>
<keyword evidence="11" id="KW-0862">Zinc</keyword>
<proteinExistence type="inferred from homology"/>
<dbReference type="Pfam" id="PF01302">
    <property type="entry name" value="CAP_GLY"/>
    <property type="match status" value="1"/>
</dbReference>
<keyword evidence="19" id="KW-0472">Membrane</keyword>
<keyword evidence="9" id="KW-0808">Transferase</keyword>
<name>A0A8J7NUF4_ATRSP</name>
<dbReference type="SUPFAM" id="SSF54236">
    <property type="entry name" value="Ubiquitin-like"/>
    <property type="match status" value="1"/>
</dbReference>
<dbReference type="SMART" id="SM01052">
    <property type="entry name" value="CAP_GLY"/>
    <property type="match status" value="1"/>
</dbReference>